<keyword evidence="2" id="KW-0812">Transmembrane</keyword>
<feature type="non-terminal residue" evidence="3">
    <location>
        <position position="99"/>
    </location>
</feature>
<protein>
    <submittedName>
        <fullName evidence="3">ENV1 protein</fullName>
    </submittedName>
</protein>
<feature type="compositionally biased region" description="Basic and acidic residues" evidence="1">
    <location>
        <begin position="82"/>
        <end position="99"/>
    </location>
</feature>
<dbReference type="EMBL" id="VXAW01004964">
    <property type="protein sequence ID" value="NXM01034.1"/>
    <property type="molecule type" value="Genomic_DNA"/>
</dbReference>
<reference evidence="3 4" key="1">
    <citation type="submission" date="2019-09" db="EMBL/GenBank/DDBJ databases">
        <title>Bird 10,000 Genomes (B10K) Project - Family phase.</title>
        <authorList>
            <person name="Zhang G."/>
        </authorList>
    </citation>
    <scope>NUCLEOTIDE SEQUENCE [LARGE SCALE GENOMIC DNA]</scope>
    <source>
        <strain evidence="3">B10K-DU-001-37</strain>
        <tissue evidence="3">Muscle</tissue>
    </source>
</reference>
<keyword evidence="2" id="KW-0472">Membrane</keyword>
<name>A0A7L0XAJ8_TYRSA</name>
<dbReference type="PANTHER" id="PTHR10424">
    <property type="entry name" value="VIRAL ENVELOPE PROTEIN"/>
    <property type="match status" value="1"/>
</dbReference>
<feature type="region of interest" description="Disordered" evidence="1">
    <location>
        <begin position="80"/>
        <end position="99"/>
    </location>
</feature>
<dbReference type="InterPro" id="IPR018154">
    <property type="entry name" value="TLV/ENV_coat_polyprotein"/>
</dbReference>
<gene>
    <name evidence="3" type="primary">Env1_2</name>
    <name evidence="3" type="ORF">TYRSAV_R15550</name>
</gene>
<sequence length="99" mass="11640">KLHNGLEQRKKEKKTQQSWFESWHNPFPWLTPLLTTLAGPLITLLATLTFGPCILNKVKKFIRERVENIQLMTIKQNYENMSSKKREQSSQLRTTKEAV</sequence>
<dbReference type="AlphaFoldDB" id="A0A7L0XAJ8"/>
<proteinExistence type="predicted"/>
<feature type="non-terminal residue" evidence="3">
    <location>
        <position position="1"/>
    </location>
</feature>
<evidence type="ECO:0000256" key="2">
    <source>
        <dbReference type="SAM" id="Phobius"/>
    </source>
</evidence>
<evidence type="ECO:0000256" key="1">
    <source>
        <dbReference type="SAM" id="MobiDB-lite"/>
    </source>
</evidence>
<keyword evidence="4" id="KW-1185">Reference proteome</keyword>
<feature type="transmembrane region" description="Helical" evidence="2">
    <location>
        <begin position="29"/>
        <end position="55"/>
    </location>
</feature>
<dbReference type="Proteomes" id="UP000537779">
    <property type="component" value="Unassembled WGS sequence"/>
</dbReference>
<organism evidence="3 4">
    <name type="scientific">Tyrannus savana</name>
    <name type="common">Fork-tailed flycatcher</name>
    <name type="synonym">Muscivora tyrannus</name>
    <dbReference type="NCBI Taxonomy" id="137541"/>
    <lineage>
        <taxon>Eukaryota</taxon>
        <taxon>Metazoa</taxon>
        <taxon>Chordata</taxon>
        <taxon>Craniata</taxon>
        <taxon>Vertebrata</taxon>
        <taxon>Euteleostomi</taxon>
        <taxon>Archelosauria</taxon>
        <taxon>Archosauria</taxon>
        <taxon>Dinosauria</taxon>
        <taxon>Saurischia</taxon>
        <taxon>Theropoda</taxon>
        <taxon>Coelurosauria</taxon>
        <taxon>Aves</taxon>
        <taxon>Neognathae</taxon>
        <taxon>Neoaves</taxon>
        <taxon>Telluraves</taxon>
        <taxon>Australaves</taxon>
        <taxon>Passeriformes</taxon>
        <taxon>Tyrannidae</taxon>
        <taxon>Tyrannus</taxon>
    </lineage>
</organism>
<accession>A0A7L0XAJ8</accession>
<dbReference type="PANTHER" id="PTHR10424:SF82">
    <property type="entry name" value="ENVELOPE GLYCOPROTEIN-RELATED"/>
    <property type="match status" value="1"/>
</dbReference>
<comment type="caution">
    <text evidence="3">The sequence shown here is derived from an EMBL/GenBank/DDBJ whole genome shotgun (WGS) entry which is preliminary data.</text>
</comment>
<dbReference type="Pfam" id="PF00429">
    <property type="entry name" value="TLV_coat"/>
    <property type="match status" value="1"/>
</dbReference>
<keyword evidence="2" id="KW-1133">Transmembrane helix</keyword>
<evidence type="ECO:0000313" key="4">
    <source>
        <dbReference type="Proteomes" id="UP000537779"/>
    </source>
</evidence>
<evidence type="ECO:0000313" key="3">
    <source>
        <dbReference type="EMBL" id="NXM01034.1"/>
    </source>
</evidence>